<dbReference type="EMBL" id="AAGULE010000081">
    <property type="protein sequence ID" value="EBS1101169.1"/>
    <property type="molecule type" value="Genomic_DNA"/>
</dbReference>
<dbReference type="EMBL" id="AAHLZU010000035">
    <property type="protein sequence ID" value="EBX7036081.1"/>
    <property type="molecule type" value="Genomic_DNA"/>
</dbReference>
<organism evidence="3">
    <name type="scientific">Salmonella typhi</name>
    <dbReference type="NCBI Taxonomy" id="90370"/>
    <lineage>
        <taxon>Bacteria</taxon>
        <taxon>Pseudomonadati</taxon>
        <taxon>Pseudomonadota</taxon>
        <taxon>Gammaproteobacteria</taxon>
        <taxon>Enterobacterales</taxon>
        <taxon>Enterobacteriaceae</taxon>
        <taxon>Salmonella</taxon>
    </lineage>
</organism>
<sequence length="183" mass="21003">MSKILKKGVDKVIDSKAVNLLMPVKKSKDRIEDVLKFKTTRKLLEMSKPKKANYVPFETLCEKNDIDEKELCKRYRITSTFALISLIALFGWLIYGVFALFKGDYIVAVRCSATLLACMGIYFYNVVDAYCYRTRQTHSKLSFINSLEHIIPNPFHDFAQVSVVEKDGEVVKKLNAFLLSKND</sequence>
<keyword evidence="1" id="KW-0812">Transmembrane</keyword>
<evidence type="ECO:0000313" key="6">
    <source>
        <dbReference type="EMBL" id="HAE6909137.1"/>
    </source>
</evidence>
<feature type="transmembrane region" description="Helical" evidence="1">
    <location>
        <begin position="81"/>
        <end position="101"/>
    </location>
</feature>
<dbReference type="EMBL" id="DAASLV010000079">
    <property type="protein sequence ID" value="HAE6057319.1"/>
    <property type="molecule type" value="Genomic_DNA"/>
</dbReference>
<name>A0A5W5I016_SALTI</name>
<keyword evidence="1" id="KW-0472">Membrane</keyword>
<proteinExistence type="predicted"/>
<evidence type="ECO:0000313" key="3">
    <source>
        <dbReference type="EMBL" id="EBX7036081.1"/>
    </source>
</evidence>
<gene>
    <name evidence="2" type="ORF">D6Q30_23585</name>
    <name evidence="3" type="ORF">DS261_22235</name>
    <name evidence="4" type="ORF">F9Y21_21780</name>
    <name evidence="5" type="ORF">G4I71_004716</name>
    <name evidence="6" type="ORF">G4L28_003880</name>
</gene>
<feature type="transmembrane region" description="Helical" evidence="1">
    <location>
        <begin position="107"/>
        <end position="127"/>
    </location>
</feature>
<comment type="caution">
    <text evidence="3">The sequence shown here is derived from an EMBL/GenBank/DDBJ whole genome shotgun (WGS) entry which is preliminary data.</text>
</comment>
<keyword evidence="1" id="KW-1133">Transmembrane helix</keyword>
<evidence type="ECO:0000256" key="1">
    <source>
        <dbReference type="SAM" id="Phobius"/>
    </source>
</evidence>
<protein>
    <submittedName>
        <fullName evidence="3">Uncharacterized protein</fullName>
    </submittedName>
</protein>
<accession>A0A5W5I016</accession>
<dbReference type="EMBL" id="AALNGB010000034">
    <property type="protein sequence ID" value="EDB3628707.1"/>
    <property type="molecule type" value="Genomic_DNA"/>
</dbReference>
<reference evidence="3" key="2">
    <citation type="submission" date="2018-07" db="EMBL/GenBank/DDBJ databases">
        <authorList>
            <person name="Ashton P.M."/>
            <person name="Dallman T."/>
            <person name="Nair S."/>
            <person name="De Pinna E."/>
            <person name="Peters T."/>
            <person name="Grant K."/>
        </authorList>
    </citation>
    <scope>NUCLEOTIDE SEQUENCE</scope>
    <source>
        <strain evidence="3">550116</strain>
        <strain evidence="2">606246</strain>
        <strain evidence="4">815592</strain>
    </source>
</reference>
<dbReference type="AlphaFoldDB" id="A0A5W5I016"/>
<evidence type="ECO:0000313" key="5">
    <source>
        <dbReference type="EMBL" id="HAE6057319.1"/>
    </source>
</evidence>
<evidence type="ECO:0000313" key="4">
    <source>
        <dbReference type="EMBL" id="EDB3628707.1"/>
    </source>
</evidence>
<evidence type="ECO:0000313" key="2">
    <source>
        <dbReference type="EMBL" id="EBS1101169.1"/>
    </source>
</evidence>
<reference evidence="5" key="3">
    <citation type="submission" date="2018-07" db="EMBL/GenBank/DDBJ databases">
        <authorList>
            <consortium name="NCBI Pathogen Detection Project"/>
        </authorList>
    </citation>
    <scope>NUCLEOTIDE SEQUENCE</scope>
    <source>
        <strain evidence="5">09-1978</strain>
        <strain evidence="6">11-2088</strain>
    </source>
</reference>
<dbReference type="EMBL" id="DAASSY010000048">
    <property type="protein sequence ID" value="HAE6909137.1"/>
    <property type="molecule type" value="Genomic_DNA"/>
</dbReference>
<reference evidence="5" key="1">
    <citation type="journal article" date="2018" name="Genome Biol.">
        <title>SKESA: strategic k-mer extension for scrupulous assemblies.</title>
        <authorList>
            <person name="Souvorov A."/>
            <person name="Agarwala R."/>
            <person name="Lipman D.J."/>
        </authorList>
    </citation>
    <scope>NUCLEOTIDE SEQUENCE</scope>
    <source>
        <strain evidence="5">09-1978</strain>
        <strain evidence="6">11-2088</strain>
    </source>
</reference>